<dbReference type="AlphaFoldDB" id="A0A174U8V7"/>
<dbReference type="EMBL" id="CZBE01000034">
    <property type="protein sequence ID" value="CUQ18702.1"/>
    <property type="molecule type" value="Genomic_DNA"/>
</dbReference>
<evidence type="ECO:0000313" key="1">
    <source>
        <dbReference type="EMBL" id="CUQ18702.1"/>
    </source>
</evidence>
<sequence length="185" mass="20792">MKSLRNELNRYPVTYDEMSLEAAAVEIEQMARLIRTAPTLPNIGTFAACKFCGQLISVSDSVINELGSVEDAIEYATTHCECQEARTYTDEKRRRKRAAQARQSDLIEAEEAINKQFGLETEDACPISDEVRQMLLEVTTMVYDHKIKGLTVSINSKTKAIISRNQKGKLLIDRKESDTSRAEIG</sequence>
<proteinExistence type="predicted"/>
<evidence type="ECO:0000313" key="2">
    <source>
        <dbReference type="Proteomes" id="UP000095765"/>
    </source>
</evidence>
<accession>A0A174U8V7</accession>
<organism evidence="1 2">
    <name type="scientific">Anaerotruncus colihominis</name>
    <dbReference type="NCBI Taxonomy" id="169435"/>
    <lineage>
        <taxon>Bacteria</taxon>
        <taxon>Bacillati</taxon>
        <taxon>Bacillota</taxon>
        <taxon>Clostridia</taxon>
        <taxon>Eubacteriales</taxon>
        <taxon>Oscillospiraceae</taxon>
        <taxon>Anaerotruncus</taxon>
    </lineage>
</organism>
<reference evidence="1 2" key="1">
    <citation type="submission" date="2015-09" db="EMBL/GenBank/DDBJ databases">
        <authorList>
            <consortium name="Pathogen Informatics"/>
        </authorList>
    </citation>
    <scope>NUCLEOTIDE SEQUENCE [LARGE SCALE GENOMIC DNA]</scope>
    <source>
        <strain evidence="1 2">2789STDY5834939</strain>
    </source>
</reference>
<protein>
    <submittedName>
        <fullName evidence="1">Uncharacterized protein</fullName>
    </submittedName>
</protein>
<gene>
    <name evidence="1" type="ORF">ERS852551_03462</name>
</gene>
<name>A0A174U8V7_9FIRM</name>
<dbReference type="Proteomes" id="UP000095765">
    <property type="component" value="Unassembled WGS sequence"/>
</dbReference>